<dbReference type="PROSITE" id="PS01063">
    <property type="entry name" value="SIGMA70_ECF"/>
    <property type="match status" value="1"/>
</dbReference>
<dbReference type="InterPro" id="IPR039425">
    <property type="entry name" value="RNA_pol_sigma-70-like"/>
</dbReference>
<proteinExistence type="inferred from homology"/>
<evidence type="ECO:0000313" key="9">
    <source>
        <dbReference type="EMBL" id="TCK72875.1"/>
    </source>
</evidence>
<dbReference type="OrthoDB" id="9784984at2"/>
<dbReference type="PANTHER" id="PTHR43133">
    <property type="entry name" value="RNA POLYMERASE ECF-TYPE SIGMA FACTO"/>
    <property type="match status" value="1"/>
</dbReference>
<evidence type="ECO:0000256" key="6">
    <source>
        <dbReference type="RuleBase" id="RU000716"/>
    </source>
</evidence>
<keyword evidence="4 6" id="KW-0238">DNA-binding</keyword>
<dbReference type="Pfam" id="PF04542">
    <property type="entry name" value="Sigma70_r2"/>
    <property type="match status" value="1"/>
</dbReference>
<dbReference type="InterPro" id="IPR000838">
    <property type="entry name" value="RNA_pol_sigma70_ECF_CS"/>
</dbReference>
<dbReference type="InterPro" id="IPR013324">
    <property type="entry name" value="RNA_pol_sigma_r3/r4-like"/>
</dbReference>
<keyword evidence="3 6" id="KW-0731">Sigma factor</keyword>
<feature type="domain" description="RNA polymerase sigma factor 70 region 4 type 2" evidence="8">
    <location>
        <begin position="112"/>
        <end position="162"/>
    </location>
</feature>
<dbReference type="Gene3D" id="1.10.10.10">
    <property type="entry name" value="Winged helix-like DNA-binding domain superfamily/Winged helix DNA-binding domain"/>
    <property type="match status" value="1"/>
</dbReference>
<protein>
    <recommendedName>
        <fullName evidence="6">RNA polymerase sigma factor</fullName>
    </recommendedName>
</protein>
<dbReference type="GO" id="GO:0003677">
    <property type="term" value="F:DNA binding"/>
    <property type="evidence" value="ECO:0007669"/>
    <property type="project" value="UniProtKB-KW"/>
</dbReference>
<dbReference type="PANTHER" id="PTHR43133:SF62">
    <property type="entry name" value="RNA POLYMERASE SIGMA FACTOR SIGZ"/>
    <property type="match status" value="1"/>
</dbReference>
<evidence type="ECO:0000256" key="3">
    <source>
        <dbReference type="ARBA" id="ARBA00023082"/>
    </source>
</evidence>
<feature type="domain" description="RNA polymerase sigma-70 region 2" evidence="7">
    <location>
        <begin position="21"/>
        <end position="84"/>
    </location>
</feature>
<dbReference type="Proteomes" id="UP000295210">
    <property type="component" value="Unassembled WGS sequence"/>
</dbReference>
<organism evidence="9 10">
    <name type="scientific">Acidipila rosea</name>
    <dbReference type="NCBI Taxonomy" id="768535"/>
    <lineage>
        <taxon>Bacteria</taxon>
        <taxon>Pseudomonadati</taxon>
        <taxon>Acidobacteriota</taxon>
        <taxon>Terriglobia</taxon>
        <taxon>Terriglobales</taxon>
        <taxon>Acidobacteriaceae</taxon>
        <taxon>Acidipila</taxon>
    </lineage>
</organism>
<keyword evidence="5 6" id="KW-0804">Transcription</keyword>
<dbReference type="SUPFAM" id="SSF88946">
    <property type="entry name" value="Sigma2 domain of RNA polymerase sigma factors"/>
    <property type="match status" value="1"/>
</dbReference>
<comment type="caution">
    <text evidence="9">The sequence shown here is derived from an EMBL/GenBank/DDBJ whole genome shotgun (WGS) entry which is preliminary data.</text>
</comment>
<dbReference type="Gene3D" id="1.10.1740.10">
    <property type="match status" value="1"/>
</dbReference>
<keyword evidence="10" id="KW-1185">Reference proteome</keyword>
<accession>A0A4R1L480</accession>
<evidence type="ECO:0000259" key="7">
    <source>
        <dbReference type="Pfam" id="PF04542"/>
    </source>
</evidence>
<dbReference type="InterPro" id="IPR013325">
    <property type="entry name" value="RNA_pol_sigma_r2"/>
</dbReference>
<dbReference type="InterPro" id="IPR036388">
    <property type="entry name" value="WH-like_DNA-bd_sf"/>
</dbReference>
<dbReference type="EMBL" id="SMGK01000003">
    <property type="protein sequence ID" value="TCK72875.1"/>
    <property type="molecule type" value="Genomic_DNA"/>
</dbReference>
<dbReference type="RefSeq" id="WP_131996875.1">
    <property type="nucleotide sequence ID" value="NZ_SMGK01000003.1"/>
</dbReference>
<dbReference type="NCBIfam" id="TIGR02937">
    <property type="entry name" value="sigma70-ECF"/>
    <property type="match status" value="1"/>
</dbReference>
<evidence type="ECO:0000259" key="8">
    <source>
        <dbReference type="Pfam" id="PF08281"/>
    </source>
</evidence>
<dbReference type="GO" id="GO:0006352">
    <property type="term" value="P:DNA-templated transcription initiation"/>
    <property type="evidence" value="ECO:0007669"/>
    <property type="project" value="InterPro"/>
</dbReference>
<dbReference type="Pfam" id="PF08281">
    <property type="entry name" value="Sigma70_r4_2"/>
    <property type="match status" value="1"/>
</dbReference>
<dbReference type="InterPro" id="IPR007627">
    <property type="entry name" value="RNA_pol_sigma70_r2"/>
</dbReference>
<evidence type="ECO:0000256" key="5">
    <source>
        <dbReference type="ARBA" id="ARBA00023163"/>
    </source>
</evidence>
<reference evidence="9 10" key="1">
    <citation type="submission" date="2019-03" db="EMBL/GenBank/DDBJ databases">
        <title>Genomic Encyclopedia of Type Strains, Phase IV (KMG-IV): sequencing the most valuable type-strain genomes for metagenomic binning, comparative biology and taxonomic classification.</title>
        <authorList>
            <person name="Goeker M."/>
        </authorList>
    </citation>
    <scope>NUCLEOTIDE SEQUENCE [LARGE SCALE GENOMIC DNA]</scope>
    <source>
        <strain evidence="9 10">DSM 103428</strain>
    </source>
</reference>
<dbReference type="InterPro" id="IPR013249">
    <property type="entry name" value="RNA_pol_sigma70_r4_t2"/>
</dbReference>
<evidence type="ECO:0000256" key="1">
    <source>
        <dbReference type="ARBA" id="ARBA00010641"/>
    </source>
</evidence>
<dbReference type="SUPFAM" id="SSF88659">
    <property type="entry name" value="Sigma3 and sigma4 domains of RNA polymerase sigma factors"/>
    <property type="match status" value="1"/>
</dbReference>
<comment type="similarity">
    <text evidence="1 6">Belongs to the sigma-70 factor family. ECF subfamily.</text>
</comment>
<keyword evidence="2 6" id="KW-0805">Transcription regulation</keyword>
<sequence length="189" mass="21419">MPEHTNNTADVSVDRMERIAALRTQFLNFLSRRLGDRATAEDVLQSAYIKALEHGGGIRKEQSTVAWFYRILRNAIVDHYRRASARDRADADFAAQSPTAYEAELEQTVCACIEDVIRDLKSDYREAIERVDLGGQTVEDFARTQQITPNNASVRLYRARKAVSKELTMLCGTCAEHKCLDCSCRRSQL</sequence>
<evidence type="ECO:0000313" key="10">
    <source>
        <dbReference type="Proteomes" id="UP000295210"/>
    </source>
</evidence>
<name>A0A4R1L480_9BACT</name>
<evidence type="ECO:0000256" key="4">
    <source>
        <dbReference type="ARBA" id="ARBA00023125"/>
    </source>
</evidence>
<dbReference type="AlphaFoldDB" id="A0A4R1L480"/>
<dbReference type="GO" id="GO:0016987">
    <property type="term" value="F:sigma factor activity"/>
    <property type="evidence" value="ECO:0007669"/>
    <property type="project" value="UniProtKB-KW"/>
</dbReference>
<gene>
    <name evidence="9" type="ORF">C7378_2469</name>
</gene>
<dbReference type="InterPro" id="IPR014284">
    <property type="entry name" value="RNA_pol_sigma-70_dom"/>
</dbReference>
<evidence type="ECO:0000256" key="2">
    <source>
        <dbReference type="ARBA" id="ARBA00023015"/>
    </source>
</evidence>